<dbReference type="AlphaFoldDB" id="A0A1I8EU18"/>
<sequence length="383" mass="43426">MGEKDWLTRSENNYWIYWKRELFAINVLPELLKLSNNERKMKKKREKAKKKKKHTHKMLIWILILHLCSLVKGQGSRIRPSGPLTDDFQNWLVANGYESLNFDRPDIGPSGSFGGRTRRNQKIIREPVIFVHGNADAALYIQPPLATGWSRSIQYFLEQNYTSAELYATTWGDTWAGGNILTAYSTMHTCANLIYLRKFLTAVLDYTGASKVDIIAHSFAVPLMRKVLKGGKLIATDGNCVLGKPLGHRVDTFLGISGANYGLCVCQLAQTVPAWCNALDGLYPGYTCEDQLICAYPDSECKQKNYSAFLENLNNDPNREADHVYAMWSDVDEVLLLRGMTWGKPTSRIPGMNGRWVSDRNGHMAMKDLTELRQYEAVVHHSI</sequence>
<dbReference type="InterPro" id="IPR029058">
    <property type="entry name" value="AB_hydrolase_fold"/>
</dbReference>
<organism evidence="1">
    <name type="scientific">Wuchereria bancrofti</name>
    <dbReference type="NCBI Taxonomy" id="6293"/>
    <lineage>
        <taxon>Eukaryota</taxon>
        <taxon>Metazoa</taxon>
        <taxon>Ecdysozoa</taxon>
        <taxon>Nematoda</taxon>
        <taxon>Chromadorea</taxon>
        <taxon>Rhabditida</taxon>
        <taxon>Spirurina</taxon>
        <taxon>Spiruromorpha</taxon>
        <taxon>Filarioidea</taxon>
        <taxon>Onchocercidae</taxon>
        <taxon>Wuchereria</taxon>
    </lineage>
</organism>
<evidence type="ECO:0000313" key="1">
    <source>
        <dbReference type="WBParaSite" id="maker-PairedContig_5197-snap-gene-0.17-mRNA-1"/>
    </source>
</evidence>
<dbReference type="WBParaSite" id="maker-PairedContig_5197-snap-gene-0.17-mRNA-1">
    <property type="protein sequence ID" value="maker-PairedContig_5197-snap-gene-0.17-mRNA-1"/>
    <property type="gene ID" value="maker-PairedContig_5197-snap-gene-0.17"/>
</dbReference>
<evidence type="ECO:0008006" key="2">
    <source>
        <dbReference type="Google" id="ProtNLM"/>
    </source>
</evidence>
<reference evidence="1" key="1">
    <citation type="submission" date="2016-11" db="UniProtKB">
        <authorList>
            <consortium name="WormBaseParasite"/>
        </authorList>
    </citation>
    <scope>IDENTIFICATION</scope>
    <source>
        <strain evidence="1">pt0022</strain>
    </source>
</reference>
<protein>
    <recommendedName>
        <fullName evidence="2">Lipase</fullName>
    </recommendedName>
</protein>
<dbReference type="Pfam" id="PF01674">
    <property type="entry name" value="Lipase_2"/>
    <property type="match status" value="1"/>
</dbReference>
<dbReference type="InterPro" id="IPR002918">
    <property type="entry name" value="Lipase_EstA/Esterase_EstB"/>
</dbReference>
<dbReference type="GO" id="GO:0016042">
    <property type="term" value="P:lipid catabolic process"/>
    <property type="evidence" value="ECO:0007669"/>
    <property type="project" value="InterPro"/>
</dbReference>
<dbReference type="GO" id="GO:0016298">
    <property type="term" value="F:lipase activity"/>
    <property type="evidence" value="ECO:0007669"/>
    <property type="project" value="TreeGrafter"/>
</dbReference>
<accession>A0A1I8EU18</accession>
<dbReference type="SUPFAM" id="SSF53474">
    <property type="entry name" value="alpha/beta-Hydrolases"/>
    <property type="match status" value="1"/>
</dbReference>
<dbReference type="PANTHER" id="PTHR32015">
    <property type="entry name" value="FASTING INDUCED LIPASE"/>
    <property type="match status" value="1"/>
</dbReference>
<dbReference type="PANTHER" id="PTHR32015:SF11">
    <property type="entry name" value="LIPASE"/>
    <property type="match status" value="1"/>
</dbReference>
<dbReference type="Gene3D" id="3.40.50.1820">
    <property type="entry name" value="alpha/beta hydrolase"/>
    <property type="match status" value="1"/>
</dbReference>
<name>A0A1I8EU18_WUCBA</name>
<proteinExistence type="predicted"/>